<organism evidence="1 2">
    <name type="scientific">Rhodocollybia butyracea</name>
    <dbReference type="NCBI Taxonomy" id="206335"/>
    <lineage>
        <taxon>Eukaryota</taxon>
        <taxon>Fungi</taxon>
        <taxon>Dikarya</taxon>
        <taxon>Basidiomycota</taxon>
        <taxon>Agaricomycotina</taxon>
        <taxon>Agaricomycetes</taxon>
        <taxon>Agaricomycetidae</taxon>
        <taxon>Agaricales</taxon>
        <taxon>Marasmiineae</taxon>
        <taxon>Omphalotaceae</taxon>
        <taxon>Rhodocollybia</taxon>
    </lineage>
</organism>
<proteinExistence type="predicted"/>
<sequence length="214" mass="24779">MHARRRPLYCGSCLAYIRHTGVVTFFPNPLFLAPCRLLFQTSAVTIINFWCRPRTGIRSHPSFDAETTPITCYYSLLSPCITHNYRLIYSFGSYFYHHTSTTSCVFFGDRSLVERLISVSVQLCSSFFLNHSPCPSTAFYSHIPRLALLFWSCRILLGRHYCSLFTPGQYWVPSWQRLAGEICIWIDSVWRSSCYVANPRSNAGSKVFQRYLFD</sequence>
<dbReference type="AlphaFoldDB" id="A0A9P5UDC3"/>
<protein>
    <submittedName>
        <fullName evidence="1">Uncharacterized protein</fullName>
    </submittedName>
</protein>
<dbReference type="EMBL" id="JADNRY010000011">
    <property type="protein sequence ID" value="KAF9075016.1"/>
    <property type="molecule type" value="Genomic_DNA"/>
</dbReference>
<accession>A0A9P5UDC3</accession>
<gene>
    <name evidence="1" type="ORF">BDP27DRAFT_98804</name>
</gene>
<evidence type="ECO:0000313" key="1">
    <source>
        <dbReference type="EMBL" id="KAF9075016.1"/>
    </source>
</evidence>
<name>A0A9P5UDC3_9AGAR</name>
<comment type="caution">
    <text evidence="1">The sequence shown here is derived from an EMBL/GenBank/DDBJ whole genome shotgun (WGS) entry which is preliminary data.</text>
</comment>
<keyword evidence="2" id="KW-1185">Reference proteome</keyword>
<dbReference type="Proteomes" id="UP000772434">
    <property type="component" value="Unassembled WGS sequence"/>
</dbReference>
<reference evidence="1" key="1">
    <citation type="submission" date="2020-11" db="EMBL/GenBank/DDBJ databases">
        <authorList>
            <consortium name="DOE Joint Genome Institute"/>
            <person name="Ahrendt S."/>
            <person name="Riley R."/>
            <person name="Andreopoulos W."/>
            <person name="Labutti K."/>
            <person name="Pangilinan J."/>
            <person name="Ruiz-Duenas F.J."/>
            <person name="Barrasa J.M."/>
            <person name="Sanchez-Garcia M."/>
            <person name="Camarero S."/>
            <person name="Miyauchi S."/>
            <person name="Serrano A."/>
            <person name="Linde D."/>
            <person name="Babiker R."/>
            <person name="Drula E."/>
            <person name="Ayuso-Fernandez I."/>
            <person name="Pacheco R."/>
            <person name="Padilla G."/>
            <person name="Ferreira P."/>
            <person name="Barriuso J."/>
            <person name="Kellner H."/>
            <person name="Castanera R."/>
            <person name="Alfaro M."/>
            <person name="Ramirez L."/>
            <person name="Pisabarro A.G."/>
            <person name="Kuo A."/>
            <person name="Tritt A."/>
            <person name="Lipzen A."/>
            <person name="He G."/>
            <person name="Yan M."/>
            <person name="Ng V."/>
            <person name="Cullen D."/>
            <person name="Martin F."/>
            <person name="Rosso M.-N."/>
            <person name="Henrissat B."/>
            <person name="Hibbett D."/>
            <person name="Martinez A.T."/>
            <person name="Grigoriev I.V."/>
        </authorList>
    </citation>
    <scope>NUCLEOTIDE SEQUENCE</scope>
    <source>
        <strain evidence="1">AH 40177</strain>
    </source>
</reference>
<evidence type="ECO:0000313" key="2">
    <source>
        <dbReference type="Proteomes" id="UP000772434"/>
    </source>
</evidence>